<reference evidence="7" key="1">
    <citation type="journal article" date="2019" name="Int. J. Syst. Evol. Microbiol.">
        <title>The Global Catalogue of Microorganisms (GCM) 10K type strain sequencing project: providing services to taxonomists for standard genome sequencing and annotation.</title>
        <authorList>
            <consortium name="The Broad Institute Genomics Platform"/>
            <consortium name="The Broad Institute Genome Sequencing Center for Infectious Disease"/>
            <person name="Wu L."/>
            <person name="Ma J."/>
        </authorList>
    </citation>
    <scope>NUCLEOTIDE SEQUENCE [LARGE SCALE GENOMIC DNA]</scope>
    <source>
        <strain evidence="7">KCTC 13193</strain>
    </source>
</reference>
<protein>
    <recommendedName>
        <fullName evidence="5">N-acetylglucosaminyldiphosphoundecaprenol N-acetyl-beta-D-mannosaminyltransferase</fullName>
        <ecNumber evidence="5">2.4.1.187</ecNumber>
    </recommendedName>
    <alternativeName>
        <fullName evidence="5">N-acetylmannosaminyltransferase</fullName>
    </alternativeName>
    <alternativeName>
        <fullName evidence="5">UDP-N-acetylmannosamine transferase</fullName>
    </alternativeName>
    <alternativeName>
        <fullName evidence="5">UDP-N-acetylmannosamine:N-acetylglucosaminyl pyrophosphorylundecaprenol N-acetylmannosaminyltransferase</fullName>
    </alternativeName>
</protein>
<comment type="catalytic activity">
    <reaction evidence="5">
        <text>UDP-N-acetyl-alpha-D-mannosamine + N-acetyl-alpha-D-glucosaminyl-di-trans,octa-cis-undecaprenyl diphosphate = N-acetyl-beta-D-mannosaminyl-(1-&gt;4)-N-acetyl-alpha-D-glucosaminyl di-trans,octa-cis-undecaprenyl diphosphate + UDP + H(+)</text>
        <dbReference type="Rhea" id="RHEA:16053"/>
        <dbReference type="ChEBI" id="CHEBI:15378"/>
        <dbReference type="ChEBI" id="CHEBI:58223"/>
        <dbReference type="ChEBI" id="CHEBI:62959"/>
        <dbReference type="ChEBI" id="CHEBI:68623"/>
        <dbReference type="ChEBI" id="CHEBI:132210"/>
        <dbReference type="EC" id="2.4.1.187"/>
    </reaction>
</comment>
<evidence type="ECO:0000256" key="3">
    <source>
        <dbReference type="ARBA" id="ARBA00022944"/>
    </source>
</evidence>
<accession>A0ABV7A3F5</accession>
<dbReference type="InterPro" id="IPR004629">
    <property type="entry name" value="WecG_TagA_CpsF"/>
</dbReference>
<evidence type="ECO:0000256" key="1">
    <source>
        <dbReference type="ARBA" id="ARBA00022676"/>
    </source>
</evidence>
<evidence type="ECO:0000313" key="6">
    <source>
        <dbReference type="EMBL" id="MFC2947529.1"/>
    </source>
</evidence>
<comment type="function">
    <text evidence="5">Catalyzes the conversion of GlcNAc-PP-undecaprenol into ManNAc-GlcNAc-PP-undecaprenol, the first committed lipid intermediate in the de novo synthesis of teichoic acid.</text>
</comment>
<dbReference type="Pfam" id="PF03808">
    <property type="entry name" value="Glyco_tran_WecG"/>
    <property type="match status" value="1"/>
</dbReference>
<keyword evidence="2 5" id="KW-0808">Transferase</keyword>
<evidence type="ECO:0000256" key="5">
    <source>
        <dbReference type="HAMAP-Rule" id="MF_02070"/>
    </source>
</evidence>
<name>A0ABV7A3F5_9BACI</name>
<dbReference type="Proteomes" id="UP001595387">
    <property type="component" value="Unassembled WGS sequence"/>
</dbReference>
<dbReference type="HAMAP" id="MF_02070">
    <property type="entry name" value="TagA_TarA"/>
    <property type="match status" value="1"/>
</dbReference>
<dbReference type="CDD" id="cd06533">
    <property type="entry name" value="Glyco_transf_WecG_TagA"/>
    <property type="match status" value="1"/>
</dbReference>
<dbReference type="EC" id="2.4.1.187" evidence="5"/>
<comment type="pathway">
    <text evidence="5">Cell wall biogenesis; teichoic acid biosynthesis.</text>
</comment>
<dbReference type="NCBIfam" id="TIGR00696">
    <property type="entry name" value="wecG_tagA_cpsF"/>
    <property type="match status" value="1"/>
</dbReference>
<dbReference type="InterPro" id="IPR034714">
    <property type="entry name" value="TagA_TarA"/>
</dbReference>
<dbReference type="EMBL" id="JBHRRZ010000007">
    <property type="protein sequence ID" value="MFC2947529.1"/>
    <property type="molecule type" value="Genomic_DNA"/>
</dbReference>
<keyword evidence="1 5" id="KW-0328">Glycosyltransferase</keyword>
<dbReference type="RefSeq" id="WP_390303354.1">
    <property type="nucleotide sequence ID" value="NZ_JBHRRZ010000007.1"/>
</dbReference>
<keyword evidence="7" id="KW-1185">Reference proteome</keyword>
<evidence type="ECO:0000256" key="2">
    <source>
        <dbReference type="ARBA" id="ARBA00022679"/>
    </source>
</evidence>
<gene>
    <name evidence="6" type="ORF">ACFODW_04025</name>
</gene>
<proteinExistence type="inferred from homology"/>
<sequence>MSDKQKETILGVDVSVETYESLKSKLFSAEAEEKQSFIVAVNPEKIMKANDDPSLKELINTADYQIPDGVGVLIASKLQGGRVTDRITGIDLMIELVGEATSQGKSIFLYGAKPGVAETAKQELEKQHPGLQVAGVMDGYEQDNEKIVENINASGADLVFAALGSPKQEEWIRDNRERLNVSILQGVGGSFDVIAGNIKRAPAPFRKTGLEWLYRLIVEPWRWKRQLNLPKFLVKVWKNR</sequence>
<evidence type="ECO:0000313" key="7">
    <source>
        <dbReference type="Proteomes" id="UP001595387"/>
    </source>
</evidence>
<comment type="caution">
    <text evidence="6">The sequence shown here is derived from an EMBL/GenBank/DDBJ whole genome shotgun (WGS) entry which is preliminary data.</text>
</comment>
<dbReference type="PANTHER" id="PTHR34136:SF1">
    <property type="entry name" value="UDP-N-ACETYL-D-MANNOSAMINURONIC ACID TRANSFERASE"/>
    <property type="match status" value="1"/>
</dbReference>
<comment type="similarity">
    <text evidence="5">Belongs to the glycosyltransferase 26 family. TagA/TarA subfamily.</text>
</comment>
<evidence type="ECO:0000256" key="4">
    <source>
        <dbReference type="ARBA" id="ARBA00023316"/>
    </source>
</evidence>
<keyword evidence="4 5" id="KW-0961">Cell wall biogenesis/degradation</keyword>
<keyword evidence="3 5" id="KW-0777">Teichoic acid biosynthesis</keyword>
<dbReference type="PANTHER" id="PTHR34136">
    <property type="match status" value="1"/>
</dbReference>
<organism evidence="6 7">
    <name type="scientific">Virgibacillus sediminis</name>
    <dbReference type="NCBI Taxonomy" id="202260"/>
    <lineage>
        <taxon>Bacteria</taxon>
        <taxon>Bacillati</taxon>
        <taxon>Bacillota</taxon>
        <taxon>Bacilli</taxon>
        <taxon>Bacillales</taxon>
        <taxon>Bacillaceae</taxon>
        <taxon>Virgibacillus</taxon>
    </lineage>
</organism>